<dbReference type="EMBL" id="CAXAJV020000458">
    <property type="protein sequence ID" value="CAL7932803.1"/>
    <property type="molecule type" value="Genomic_DNA"/>
</dbReference>
<gene>
    <name evidence="2" type="ORF">XYLVIOL_LOCUS65</name>
    <name evidence="3" type="ORF">XYLVIOL_LOCUS8480</name>
</gene>
<evidence type="ECO:0000256" key="1">
    <source>
        <dbReference type="SAM" id="MobiDB-lite"/>
    </source>
</evidence>
<feature type="region of interest" description="Disordered" evidence="1">
    <location>
        <begin position="1"/>
        <end position="22"/>
    </location>
</feature>
<reference evidence="3 4" key="1">
    <citation type="submission" date="2024-08" db="EMBL/GenBank/DDBJ databases">
        <authorList>
            <person name="Will J Nash"/>
            <person name="Angela Man"/>
            <person name="Seanna McTaggart"/>
            <person name="Kendall Baker"/>
            <person name="Tom Barker"/>
            <person name="Leah Catchpole"/>
            <person name="Alex Durrant"/>
            <person name="Karim Gharbi"/>
            <person name="Naomi Irish"/>
            <person name="Gemy Kaithakottil"/>
            <person name="Debby Ku"/>
            <person name="Aaliyah Providence"/>
            <person name="Felix Shaw"/>
            <person name="David Swarbreck"/>
            <person name="Chris Watkins"/>
            <person name="Ann M. McCartney"/>
            <person name="Giulio Formenti"/>
            <person name="Alice Mouton"/>
            <person name="Noel Vella"/>
            <person name="Bjorn M von Reumont"/>
            <person name="Adriana Vella"/>
            <person name="Wilfried Haerty"/>
        </authorList>
    </citation>
    <scope>NUCLEOTIDE SEQUENCE [LARGE SCALE GENOMIC DNA]</scope>
</reference>
<evidence type="ECO:0000313" key="3">
    <source>
        <dbReference type="EMBL" id="CAL7947722.1"/>
    </source>
</evidence>
<proteinExistence type="predicted"/>
<feature type="compositionally biased region" description="Polar residues" evidence="1">
    <location>
        <begin position="1"/>
        <end position="18"/>
    </location>
</feature>
<protein>
    <submittedName>
        <fullName evidence="3">Uncharacterized protein</fullName>
    </submittedName>
</protein>
<comment type="caution">
    <text evidence="3">The sequence shown here is derived from an EMBL/GenBank/DDBJ whole genome shotgun (WGS) entry which is preliminary data.</text>
</comment>
<name>A0ABP1P619_XYLVO</name>
<sequence>MTTALTDNNHTQNTSLEQNRSEKELQNYLTPIFNINSEKSLVRNRKFLKDLELAKARLRTYAAYTPTDRELQQRVMEYRKHFRKYIQNFTSS</sequence>
<keyword evidence="4" id="KW-1185">Reference proteome</keyword>
<dbReference type="EMBL" id="CAXAJV020001296">
    <property type="protein sequence ID" value="CAL7947722.1"/>
    <property type="molecule type" value="Genomic_DNA"/>
</dbReference>
<dbReference type="Proteomes" id="UP001642520">
    <property type="component" value="Unassembled WGS sequence"/>
</dbReference>
<accession>A0ABP1P619</accession>
<evidence type="ECO:0000313" key="2">
    <source>
        <dbReference type="EMBL" id="CAL7932803.1"/>
    </source>
</evidence>
<evidence type="ECO:0000313" key="4">
    <source>
        <dbReference type="Proteomes" id="UP001642520"/>
    </source>
</evidence>
<organism evidence="3 4">
    <name type="scientific">Xylocopa violacea</name>
    <name type="common">Violet carpenter bee</name>
    <name type="synonym">Apis violacea</name>
    <dbReference type="NCBI Taxonomy" id="135666"/>
    <lineage>
        <taxon>Eukaryota</taxon>
        <taxon>Metazoa</taxon>
        <taxon>Ecdysozoa</taxon>
        <taxon>Arthropoda</taxon>
        <taxon>Hexapoda</taxon>
        <taxon>Insecta</taxon>
        <taxon>Pterygota</taxon>
        <taxon>Neoptera</taxon>
        <taxon>Endopterygota</taxon>
        <taxon>Hymenoptera</taxon>
        <taxon>Apocrita</taxon>
        <taxon>Aculeata</taxon>
        <taxon>Apoidea</taxon>
        <taxon>Anthophila</taxon>
        <taxon>Apidae</taxon>
        <taxon>Xylocopa</taxon>
        <taxon>Xylocopa</taxon>
    </lineage>
</organism>